<dbReference type="SMART" id="SM00409">
    <property type="entry name" value="IG"/>
    <property type="match status" value="7"/>
</dbReference>
<evidence type="ECO:0008006" key="13">
    <source>
        <dbReference type="Google" id="ProtNLM"/>
    </source>
</evidence>
<feature type="domain" description="Ig-like" evidence="9">
    <location>
        <begin position="958"/>
        <end position="1046"/>
    </location>
</feature>
<dbReference type="FunFam" id="2.60.40.10:FF:000012">
    <property type="entry name" value="titin isoform X1"/>
    <property type="match status" value="1"/>
</dbReference>
<dbReference type="FunFam" id="2.60.40.10:FF:000160">
    <property type="entry name" value="Titin a"/>
    <property type="match status" value="1"/>
</dbReference>
<dbReference type="Pfam" id="PF07679">
    <property type="entry name" value="I-set"/>
    <property type="match status" value="7"/>
</dbReference>
<evidence type="ECO:0000313" key="12">
    <source>
        <dbReference type="Proteomes" id="UP000694567"/>
    </source>
</evidence>
<dbReference type="FunFam" id="2.60.40.10:FF:000002">
    <property type="entry name" value="Titin a"/>
    <property type="match status" value="1"/>
</dbReference>
<dbReference type="InterPro" id="IPR036179">
    <property type="entry name" value="Ig-like_dom_sf"/>
</dbReference>
<dbReference type="FunFam" id="2.60.40.10:FF:001350">
    <property type="entry name" value="titin isoform X1"/>
    <property type="match status" value="1"/>
</dbReference>
<sequence length="1050" mass="118943">MVRELLLLALYSGKKIKNKKIKFLTKPQNLEVLEGEKAEFFCSVSKEAITVQWLRGDTVLEAGDKYDIISDGKKRTLVVKDSILGDAGKYTVMVGEAKATARLTVIGKLYFINVQVHILLIITPLKDQEVNEGQEIIFNCEVNKEGAKEKWYKNDEAIFDSAKYIIVQKDLVYTLRIRDAQLKDQATYTISLSNKRGEHAKSSAALTINQFGVFILTEEDLRIIEPLEDIETMEKKTVTFWCKVNRLNATLKWTKNGEEITFNKRILYKIDKYKHSLIIKDCGFVDEGEYTVTAGQDKSVAELLITEAPADFIEHLRDQTVTEFDDAVFTCQLSKEKASVRWYRNGREIKEGKKYQFEKDGNLHRLIIKDCRLDDECEYSCGVDDRKSRARLFVEGMCRLNRIYIYEAPGADVIFMAELNKDGVEVKWLRNNMIIVQGDKHQMMSEGKVHRLQVCEIKPRDQGEYRFIAKDKEARAKLELAGKLLAFVSLTMFLFSPKSEAPEIFLDVKLLAGLTVKAGTKIELPAKVTGKPEPQVTWTKADKILRPDDRITIETKPNHSTVTITDSKRSDSGTYIIEAVNSSGRQKINIHILSSTDKPGPPAAFDVSEITNESCLLTWNPPRDDGGSKITNYVLEKRATDSEIWHKLSSTIKDTKFRATNLTPHKEYVFRVSAENMYGIGEPAQCNPPGPPTGLKPTEVTKDSVTLTWNEPDEDGGSPITGYWVERYDPEQDKWIKLAEGVPTTEHFLKGLMEKQEYSFRVRAVNKAGESEPSEPSDPVLCKERLCEYCFRMCCYCKYTVSVFKKAPCLAISVIFDGITACFTFFLYFTDPPSPPRWLEVINITKNTADLKWTVPEKDGGSPITNYIVEKRDVRRKGWQTVDTTVKDTKYTVSPLTEGSLYVFRVAAENAIGQSDYFVAKDPDCKNKFFLFQICITEKKNRVWQLSSNIILTFTGNPTIDLKTRDIVVVKGQKLRIPIPFRAVPSPTITWHKDGKELKAGDRTTMKSDYTSALLEVIDSVHADAGVYTITLENKLASTTGSVNVKVIGN</sequence>
<dbReference type="InterPro" id="IPR013783">
    <property type="entry name" value="Ig-like_fold"/>
</dbReference>
<dbReference type="SMART" id="SM00060">
    <property type="entry name" value="FN3"/>
    <property type="match status" value="3"/>
</dbReference>
<name>A0A8C0EK92_BUBBB</name>
<protein>
    <recommendedName>
        <fullName evidence="13">Titin</fullName>
    </recommendedName>
</protein>
<proteinExistence type="inferred from homology"/>
<dbReference type="GO" id="GO:0005634">
    <property type="term" value="C:nucleus"/>
    <property type="evidence" value="ECO:0007669"/>
    <property type="project" value="UniProtKB-SubCell"/>
</dbReference>
<dbReference type="CDD" id="cd00063">
    <property type="entry name" value="FN3"/>
    <property type="match status" value="3"/>
</dbReference>
<evidence type="ECO:0000256" key="6">
    <source>
        <dbReference type="ARBA" id="ARBA00023157"/>
    </source>
</evidence>
<feature type="domain" description="Ig-like" evidence="9">
    <location>
        <begin position="219"/>
        <end position="306"/>
    </location>
</feature>
<reference evidence="11" key="1">
    <citation type="submission" date="2025-08" db="UniProtKB">
        <authorList>
            <consortium name="Ensembl"/>
        </authorList>
    </citation>
    <scope>IDENTIFICATION</scope>
</reference>
<feature type="domain" description="Fibronectin type-III" evidence="10">
    <location>
        <begin position="601"/>
        <end position="689"/>
    </location>
</feature>
<dbReference type="FunFam" id="2.60.40.10:FF:000050">
    <property type="entry name" value="Titin isoform B"/>
    <property type="match status" value="3"/>
</dbReference>
<dbReference type="FunFam" id="2.60.40.10:FF:000003">
    <property type="entry name" value="Titin isoform E"/>
    <property type="match status" value="1"/>
</dbReference>
<evidence type="ECO:0000256" key="8">
    <source>
        <dbReference type="ARBA" id="ARBA00023319"/>
    </source>
</evidence>
<dbReference type="Gene3D" id="2.60.40.10">
    <property type="entry name" value="Immunoglobulins"/>
    <property type="match status" value="10"/>
</dbReference>
<feature type="domain" description="Fibronectin type-III" evidence="10">
    <location>
        <begin position="691"/>
        <end position="785"/>
    </location>
</feature>
<keyword evidence="5" id="KW-0677">Repeat</keyword>
<dbReference type="SUPFAM" id="SSF48726">
    <property type="entry name" value="Immunoglobulin"/>
    <property type="match status" value="7"/>
</dbReference>
<dbReference type="InterPro" id="IPR003598">
    <property type="entry name" value="Ig_sub2"/>
</dbReference>
<feature type="domain" description="Ig-like" evidence="9">
    <location>
        <begin position="502"/>
        <end position="589"/>
    </location>
</feature>
<dbReference type="AlphaFoldDB" id="A0A8C0EK92"/>
<comment type="subcellular location">
    <subcellularLocation>
        <location evidence="2">Cytoplasm</location>
    </subcellularLocation>
    <subcellularLocation>
        <location evidence="1">Nucleus</location>
    </subcellularLocation>
</comment>
<keyword evidence="7" id="KW-0539">Nucleus</keyword>
<evidence type="ECO:0000256" key="7">
    <source>
        <dbReference type="ARBA" id="ARBA00023242"/>
    </source>
</evidence>
<evidence type="ECO:0000256" key="2">
    <source>
        <dbReference type="ARBA" id="ARBA00004496"/>
    </source>
</evidence>
<evidence type="ECO:0000256" key="4">
    <source>
        <dbReference type="ARBA" id="ARBA00022490"/>
    </source>
</evidence>
<dbReference type="InterPro" id="IPR036116">
    <property type="entry name" value="FN3_sf"/>
</dbReference>
<evidence type="ECO:0000256" key="3">
    <source>
        <dbReference type="ARBA" id="ARBA00006692"/>
    </source>
</evidence>
<dbReference type="PROSITE" id="PS50835">
    <property type="entry name" value="IG_LIKE"/>
    <property type="match status" value="6"/>
</dbReference>
<dbReference type="FunFam" id="2.60.40.10:FF:001367">
    <property type="entry name" value="titin isoform X1"/>
    <property type="match status" value="1"/>
</dbReference>
<dbReference type="InterPro" id="IPR003599">
    <property type="entry name" value="Ig_sub"/>
</dbReference>
<dbReference type="SUPFAM" id="SSF49265">
    <property type="entry name" value="Fibronectin type III"/>
    <property type="match status" value="2"/>
</dbReference>
<feature type="domain" description="Ig-like" evidence="9">
    <location>
        <begin position="118"/>
        <end position="207"/>
    </location>
</feature>
<dbReference type="Pfam" id="PF00041">
    <property type="entry name" value="fn3"/>
    <property type="match status" value="3"/>
</dbReference>
<dbReference type="Ensembl" id="ENSBOBT00000005304.1">
    <property type="protein sequence ID" value="ENSBOBP00000005160.1"/>
    <property type="gene ID" value="ENSBOBG00000003482.1"/>
</dbReference>
<dbReference type="InterPro" id="IPR003961">
    <property type="entry name" value="FN3_dom"/>
</dbReference>
<feature type="domain" description="Ig-like" evidence="9">
    <location>
        <begin position="21"/>
        <end position="104"/>
    </location>
</feature>
<dbReference type="InterPro" id="IPR013098">
    <property type="entry name" value="Ig_I-set"/>
</dbReference>
<keyword evidence="8" id="KW-0393">Immunoglobulin domain</keyword>
<evidence type="ECO:0000256" key="1">
    <source>
        <dbReference type="ARBA" id="ARBA00004123"/>
    </source>
</evidence>
<keyword evidence="4" id="KW-0963">Cytoplasm</keyword>
<dbReference type="PROSITE" id="PS50853">
    <property type="entry name" value="FN3"/>
    <property type="match status" value="3"/>
</dbReference>
<dbReference type="GO" id="GO:0005737">
    <property type="term" value="C:cytoplasm"/>
    <property type="evidence" value="ECO:0007669"/>
    <property type="project" value="UniProtKB-SubCell"/>
</dbReference>
<evidence type="ECO:0000259" key="10">
    <source>
        <dbReference type="PROSITE" id="PS50853"/>
    </source>
</evidence>
<reference evidence="11" key="2">
    <citation type="submission" date="2025-09" db="UniProtKB">
        <authorList>
            <consortium name="Ensembl"/>
        </authorList>
    </citation>
    <scope>IDENTIFICATION</scope>
</reference>
<dbReference type="SMART" id="SM00408">
    <property type="entry name" value="IGc2"/>
    <property type="match status" value="7"/>
</dbReference>
<keyword evidence="6" id="KW-1015">Disulfide bond</keyword>
<comment type="similarity">
    <text evidence="3">Belongs to the protein kinase superfamily. CAMK Ser/Thr protein kinase family.</text>
</comment>
<evidence type="ECO:0000259" key="9">
    <source>
        <dbReference type="PROSITE" id="PS50835"/>
    </source>
</evidence>
<feature type="domain" description="Ig-like" evidence="9">
    <location>
        <begin position="309"/>
        <end position="393"/>
    </location>
</feature>
<dbReference type="PANTHER" id="PTHR13817">
    <property type="entry name" value="TITIN"/>
    <property type="match status" value="1"/>
</dbReference>
<accession>A0A8C0EK92</accession>
<dbReference type="PANTHER" id="PTHR13817:SF151">
    <property type="entry name" value="TITIN"/>
    <property type="match status" value="1"/>
</dbReference>
<organism evidence="11 12">
    <name type="scientific">Bubo bubo</name>
    <name type="common">Eurasian eagle-owl</name>
    <name type="synonym">Strix bubo</name>
    <dbReference type="NCBI Taxonomy" id="30461"/>
    <lineage>
        <taxon>Eukaryota</taxon>
        <taxon>Metazoa</taxon>
        <taxon>Chordata</taxon>
        <taxon>Craniata</taxon>
        <taxon>Vertebrata</taxon>
        <taxon>Euteleostomi</taxon>
        <taxon>Archelosauria</taxon>
        <taxon>Archosauria</taxon>
        <taxon>Dinosauria</taxon>
        <taxon>Saurischia</taxon>
        <taxon>Theropoda</taxon>
        <taxon>Coelurosauria</taxon>
        <taxon>Aves</taxon>
        <taxon>Neognathae</taxon>
        <taxon>Neoaves</taxon>
        <taxon>Telluraves</taxon>
        <taxon>Strigiformes</taxon>
        <taxon>Strigidae</taxon>
        <taxon>Bubo</taxon>
    </lineage>
</organism>
<dbReference type="Proteomes" id="UP000694567">
    <property type="component" value="Unplaced"/>
</dbReference>
<dbReference type="InterPro" id="IPR007110">
    <property type="entry name" value="Ig-like_dom"/>
</dbReference>
<evidence type="ECO:0000256" key="5">
    <source>
        <dbReference type="ARBA" id="ARBA00022737"/>
    </source>
</evidence>
<evidence type="ECO:0000313" key="11">
    <source>
        <dbReference type="Ensembl" id="ENSBOBP00000005160.1"/>
    </source>
</evidence>
<dbReference type="PRINTS" id="PR00014">
    <property type="entry name" value="FNTYPEIII"/>
</dbReference>
<dbReference type="FunFam" id="2.60.40.10:FF:000214">
    <property type="entry name" value="titin isoform X1"/>
    <property type="match status" value="1"/>
</dbReference>
<dbReference type="InterPro" id="IPR050964">
    <property type="entry name" value="Striated_Muscle_Regulatory"/>
</dbReference>
<keyword evidence="12" id="KW-1185">Reference proteome</keyword>
<feature type="domain" description="Fibronectin type-III" evidence="10">
    <location>
        <begin position="832"/>
        <end position="928"/>
    </location>
</feature>